<feature type="chain" id="PRO_5012656470" evidence="1">
    <location>
        <begin position="20"/>
        <end position="243"/>
    </location>
</feature>
<accession>A0A1K1RQ69</accession>
<keyword evidence="1" id="KW-0732">Signal</keyword>
<keyword evidence="5" id="KW-1185">Reference proteome</keyword>
<dbReference type="EMBL" id="CP140154">
    <property type="protein sequence ID" value="WQG91916.1"/>
    <property type="molecule type" value="Genomic_DNA"/>
</dbReference>
<protein>
    <submittedName>
        <fullName evidence="3">DUF481 domain-containing protein</fullName>
    </submittedName>
</protein>
<evidence type="ECO:0000313" key="3">
    <source>
        <dbReference type="EMBL" id="WQG91916.1"/>
    </source>
</evidence>
<evidence type="ECO:0000313" key="4">
    <source>
        <dbReference type="Proteomes" id="UP000183788"/>
    </source>
</evidence>
<evidence type="ECO:0000313" key="2">
    <source>
        <dbReference type="EMBL" id="SFW74198.1"/>
    </source>
</evidence>
<dbReference type="Pfam" id="PF04338">
    <property type="entry name" value="DUF481"/>
    <property type="match status" value="1"/>
</dbReference>
<reference evidence="2 4" key="1">
    <citation type="submission" date="2016-11" db="EMBL/GenBank/DDBJ databases">
        <authorList>
            <person name="Jaros S."/>
            <person name="Januszkiewicz K."/>
            <person name="Wedrychowicz H."/>
        </authorList>
    </citation>
    <scope>NUCLEOTIDE SEQUENCE [LARGE SCALE GENOMIC DNA]</scope>
    <source>
        <strain evidence="2 4">DSM 784</strain>
    </source>
</reference>
<dbReference type="AlphaFoldDB" id="A0A1K1RQ69"/>
<dbReference type="Proteomes" id="UP000183788">
    <property type="component" value="Unassembled WGS sequence"/>
</dbReference>
<dbReference type="EMBL" id="FPIZ01000013">
    <property type="protein sequence ID" value="SFW74198.1"/>
    <property type="molecule type" value="Genomic_DNA"/>
</dbReference>
<dbReference type="Proteomes" id="UP001326715">
    <property type="component" value="Chromosome"/>
</dbReference>
<gene>
    <name evidence="2" type="ORF">SAMN05661012_04117</name>
    <name evidence="3" type="ORF">SR876_10400</name>
</gene>
<sequence>MKRIILTIFTIFLCGTAFAQFSDSVHYYGKFASTGSINKTNDVNAYLLSNMFKVGVSKKKIVMNGSGSWVYGESNRELTNNDFSSSLDFSLFRAVRQIYYWGLANYDKSFSLKINDRFQVGAGIAYNFLDRKTAYLSVSDGFIWEKGDLFIEDTIHDVYDAVRNSFRVSYKFVFANMITIDGTQFFQPDITDISDYNLKSVNSIAFNLRKWLAITASMTYNKVTRTGRENLLFTYGLTLEKYF</sequence>
<evidence type="ECO:0000313" key="5">
    <source>
        <dbReference type="Proteomes" id="UP001326715"/>
    </source>
</evidence>
<name>A0A1K1RQ69_9BACT</name>
<organism evidence="2 4">
    <name type="scientific">Chitinophaga sancti</name>
    <dbReference type="NCBI Taxonomy" id="1004"/>
    <lineage>
        <taxon>Bacteria</taxon>
        <taxon>Pseudomonadati</taxon>
        <taxon>Bacteroidota</taxon>
        <taxon>Chitinophagia</taxon>
        <taxon>Chitinophagales</taxon>
        <taxon>Chitinophagaceae</taxon>
        <taxon>Chitinophaga</taxon>
    </lineage>
</organism>
<reference evidence="3 5" key="2">
    <citation type="submission" date="2023-11" db="EMBL/GenBank/DDBJ databases">
        <title>MicrobeMod: A computational toolkit for identifying prokaryotic methylation and restriction-modification with nanopore sequencing.</title>
        <authorList>
            <person name="Crits-Christoph A."/>
            <person name="Kang S.C."/>
            <person name="Lee H."/>
            <person name="Ostrov N."/>
        </authorList>
    </citation>
    <scope>NUCLEOTIDE SEQUENCE [LARGE SCALE GENOMIC DNA]</scope>
    <source>
        <strain evidence="3 5">ATCC 23090</strain>
    </source>
</reference>
<proteinExistence type="predicted"/>
<evidence type="ECO:0000256" key="1">
    <source>
        <dbReference type="SAM" id="SignalP"/>
    </source>
</evidence>
<dbReference type="RefSeq" id="WP_072363110.1">
    <property type="nucleotide sequence ID" value="NZ_CBHWAX010000022.1"/>
</dbReference>
<dbReference type="InterPro" id="IPR007433">
    <property type="entry name" value="DUF481"/>
</dbReference>
<dbReference type="STRING" id="1004.SAMN05661012_04117"/>
<feature type="signal peptide" evidence="1">
    <location>
        <begin position="1"/>
        <end position="19"/>
    </location>
</feature>